<dbReference type="PANTHER" id="PTHR43591:SF31">
    <property type="entry name" value="LAEA-LIKE, PUTATIVE (AFU_ORTHOLOGUE AFUA_8G01930)-RELATED"/>
    <property type="match status" value="1"/>
</dbReference>
<keyword evidence="2" id="KW-0489">Methyltransferase</keyword>
<dbReference type="InParanoid" id="A0A4S2MJJ9"/>
<dbReference type="PANTHER" id="PTHR43591">
    <property type="entry name" value="METHYLTRANSFERASE"/>
    <property type="match status" value="1"/>
</dbReference>
<dbReference type="Pfam" id="PF13489">
    <property type="entry name" value="Methyltransf_23"/>
    <property type="match status" value="1"/>
</dbReference>
<keyword evidence="2" id="KW-0808">Transferase</keyword>
<keyword evidence="3" id="KW-1185">Reference proteome</keyword>
<dbReference type="GO" id="GO:0008168">
    <property type="term" value="F:methyltransferase activity"/>
    <property type="evidence" value="ECO:0007669"/>
    <property type="project" value="UniProtKB-KW"/>
</dbReference>
<dbReference type="EMBL" id="ML220158">
    <property type="protein sequence ID" value="TGZ77140.1"/>
    <property type="molecule type" value="Genomic_DNA"/>
</dbReference>
<dbReference type="Gene3D" id="3.40.50.150">
    <property type="entry name" value="Vaccinia Virus protein VP39"/>
    <property type="match status" value="1"/>
</dbReference>
<gene>
    <name evidence="2" type="ORF">EX30DRAFT_323925</name>
</gene>
<evidence type="ECO:0000313" key="3">
    <source>
        <dbReference type="Proteomes" id="UP000298138"/>
    </source>
</evidence>
<evidence type="ECO:0000313" key="2">
    <source>
        <dbReference type="EMBL" id="TGZ77140.1"/>
    </source>
</evidence>
<evidence type="ECO:0000256" key="1">
    <source>
        <dbReference type="SAM" id="MobiDB-lite"/>
    </source>
</evidence>
<protein>
    <submittedName>
        <fullName evidence="2">S-adenosyl-L-methionine-dependent methyltransferase</fullName>
    </submittedName>
</protein>
<dbReference type="SUPFAM" id="SSF53335">
    <property type="entry name" value="S-adenosyl-L-methionine-dependent methyltransferases"/>
    <property type="match status" value="1"/>
</dbReference>
<dbReference type="STRING" id="341454.A0A4S2MJJ9"/>
<dbReference type="CDD" id="cd02440">
    <property type="entry name" value="AdoMet_MTases"/>
    <property type="match status" value="1"/>
</dbReference>
<name>A0A4S2MJJ9_9PEZI</name>
<dbReference type="InterPro" id="IPR029063">
    <property type="entry name" value="SAM-dependent_MTases_sf"/>
</dbReference>
<dbReference type="AlphaFoldDB" id="A0A4S2MJJ9"/>
<proteinExistence type="predicted"/>
<reference evidence="2 3" key="1">
    <citation type="submission" date="2019-04" db="EMBL/GenBank/DDBJ databases">
        <title>Comparative genomics and transcriptomics to analyze fruiting body development in filamentous ascomycetes.</title>
        <authorList>
            <consortium name="DOE Joint Genome Institute"/>
            <person name="Lutkenhaus R."/>
            <person name="Traeger S."/>
            <person name="Breuer J."/>
            <person name="Kuo A."/>
            <person name="Lipzen A."/>
            <person name="Pangilinan J."/>
            <person name="Dilworth D."/>
            <person name="Sandor L."/>
            <person name="Poggeler S."/>
            <person name="Barry K."/>
            <person name="Grigoriev I.V."/>
            <person name="Nowrousian M."/>
        </authorList>
    </citation>
    <scope>NUCLEOTIDE SEQUENCE [LARGE SCALE GENOMIC DNA]</scope>
    <source>
        <strain evidence="2 3">CBS 389.68</strain>
    </source>
</reference>
<accession>A0A4S2MJJ9</accession>
<organism evidence="2 3">
    <name type="scientific">Ascodesmis nigricans</name>
    <dbReference type="NCBI Taxonomy" id="341454"/>
    <lineage>
        <taxon>Eukaryota</taxon>
        <taxon>Fungi</taxon>
        <taxon>Dikarya</taxon>
        <taxon>Ascomycota</taxon>
        <taxon>Pezizomycotina</taxon>
        <taxon>Pezizomycetes</taxon>
        <taxon>Pezizales</taxon>
        <taxon>Ascodesmidaceae</taxon>
        <taxon>Ascodesmis</taxon>
    </lineage>
</organism>
<sequence>MPTEIKANCSDPILADEEDSGIDNESGASSTQSLTESILQHVYENGRRYHAKSVGRYHMPSDEKEQDRLDLHHHNILQLLGGRLTMAPFEHDPNMVLDCGTGTGIWALDFADCYPASTVVGIDLAPIQPNYVYPNVKFELDDLEMDWTFNYQFDLIHSRNMATSIKNWPRYFEQMYDFANAGGYVELTEHDMNAFRCDDGTMPEDSAYGRWLKPTTAAMKKAGLSPYQTLKDYTTLLEDAGFEIVQTLEYKVPCGGWPKGKKEKYLGFCWAEDLKTGFESYSKALLVNGGGLAPQEADDLIAECLKTLAERKQHVYYYTWHIVARKPL</sequence>
<dbReference type="Proteomes" id="UP000298138">
    <property type="component" value="Unassembled WGS sequence"/>
</dbReference>
<dbReference type="OrthoDB" id="2013972at2759"/>
<feature type="region of interest" description="Disordered" evidence="1">
    <location>
        <begin position="1"/>
        <end position="34"/>
    </location>
</feature>
<dbReference type="GO" id="GO:0032259">
    <property type="term" value="P:methylation"/>
    <property type="evidence" value="ECO:0007669"/>
    <property type="project" value="UniProtKB-KW"/>
</dbReference>